<proteinExistence type="predicted"/>
<feature type="transmembrane region" description="Helical" evidence="1">
    <location>
        <begin position="161"/>
        <end position="180"/>
    </location>
</feature>
<accession>A0A1G2ATI0</accession>
<dbReference type="STRING" id="1798540.A3B74_00595"/>
<feature type="transmembrane region" description="Helical" evidence="1">
    <location>
        <begin position="411"/>
        <end position="429"/>
    </location>
</feature>
<feature type="transmembrane region" description="Helical" evidence="1">
    <location>
        <begin position="237"/>
        <end position="256"/>
    </location>
</feature>
<dbReference type="AlphaFoldDB" id="A0A1G2ATI0"/>
<reference evidence="2 3" key="1">
    <citation type="journal article" date="2016" name="Nat. Commun.">
        <title>Thousands of microbial genomes shed light on interconnected biogeochemical processes in an aquifer system.</title>
        <authorList>
            <person name="Anantharaman K."/>
            <person name="Brown C.T."/>
            <person name="Hug L.A."/>
            <person name="Sharon I."/>
            <person name="Castelle C.J."/>
            <person name="Probst A.J."/>
            <person name="Thomas B.C."/>
            <person name="Singh A."/>
            <person name="Wilkins M.J."/>
            <person name="Karaoz U."/>
            <person name="Brodie E.L."/>
            <person name="Williams K.H."/>
            <person name="Hubbard S.S."/>
            <person name="Banfield J.F."/>
        </authorList>
    </citation>
    <scope>NUCLEOTIDE SEQUENCE [LARGE SCALE GENOMIC DNA]</scope>
</reference>
<evidence type="ECO:0008006" key="4">
    <source>
        <dbReference type="Google" id="ProtNLM"/>
    </source>
</evidence>
<evidence type="ECO:0000256" key="1">
    <source>
        <dbReference type="SAM" id="Phobius"/>
    </source>
</evidence>
<feature type="transmembrane region" description="Helical" evidence="1">
    <location>
        <begin position="6"/>
        <end position="26"/>
    </location>
</feature>
<feature type="transmembrane region" description="Helical" evidence="1">
    <location>
        <begin position="38"/>
        <end position="60"/>
    </location>
</feature>
<sequence>MQEIIFVTIILFVWGILSLGIGHSILRKLSWQANDAVSISIAYLLGFAVLAYSLVLLGLIKLFTLPAVSIVGVIYVVLFGRGGLRQFWQFVISSVHLSKNIWRTHRWLIVPLLAVAVFVLVNYLASFAPPTARDEISYHLPEARALVSSQSLDFLTNAKNFYTNLPLLLEVVYAWGILVSGYSLAHVMHYSIWLAFCLFIFGWLYEYFGRTTATWSIVGLFLLTQVVTTATSGLVDTAYMVLEIMSVCLFITWFHSKQNTTLALAGIMIGFALSIKYSPLFTASLLAVFIAGVSFPRRQWRPFIWFVLPVVLVGGFWYIKNFIVYFNPTYPLLFGHADYGEAEYLSLIAAIQDFVVPRTLWNYVQIPVTFYLAWTKSDYPLLSLSYQPQSLIVLFSLASLPWLIALKRARLVVLILFSYMIVYSLYWFFIATHQVRFLDTITIVLLLLAVIAITRLPRYWKYVPVAILFIAIIGIGLRYDIRSYLLHVIDAAIAQRWMRKNEIYYLIDHMSKKDYLESHFGCGVLALDYLDTTNPNVKVLDNWTAWHDHQFKFYDQHSRFISFPPDLPVTDVNSFIQSNGIGYIYFDTRAKNDFANSTDPFFREHYRARSNQEQQLLDGATLVFESTTCQLHRLR</sequence>
<comment type="caution">
    <text evidence="2">The sequence shown here is derived from an EMBL/GenBank/DDBJ whole genome shotgun (WGS) entry which is preliminary data.</text>
</comment>
<protein>
    <recommendedName>
        <fullName evidence="4">Glycosyltransferase RgtA/B/C/D-like domain-containing protein</fullName>
    </recommendedName>
</protein>
<feature type="transmembrane region" description="Helical" evidence="1">
    <location>
        <begin position="435"/>
        <end position="453"/>
    </location>
</feature>
<keyword evidence="1" id="KW-0812">Transmembrane</keyword>
<feature type="transmembrane region" description="Helical" evidence="1">
    <location>
        <begin position="211"/>
        <end position="230"/>
    </location>
</feature>
<evidence type="ECO:0000313" key="2">
    <source>
        <dbReference type="EMBL" id="OGY79330.1"/>
    </source>
</evidence>
<organism evidence="2 3">
    <name type="scientific">Candidatus Kerfeldbacteria bacterium RIFCSPHIGHO2_02_FULL_42_14</name>
    <dbReference type="NCBI Taxonomy" id="1798540"/>
    <lineage>
        <taxon>Bacteria</taxon>
        <taxon>Candidatus Kerfeldiibacteriota</taxon>
    </lineage>
</organism>
<feature type="transmembrane region" description="Helical" evidence="1">
    <location>
        <begin position="187"/>
        <end position="205"/>
    </location>
</feature>
<dbReference type="Proteomes" id="UP000177165">
    <property type="component" value="Unassembled WGS sequence"/>
</dbReference>
<feature type="transmembrane region" description="Helical" evidence="1">
    <location>
        <begin position="105"/>
        <end position="125"/>
    </location>
</feature>
<feature type="transmembrane region" description="Helical" evidence="1">
    <location>
        <begin position="66"/>
        <end position="84"/>
    </location>
</feature>
<dbReference type="EMBL" id="MHKB01000009">
    <property type="protein sequence ID" value="OGY79330.1"/>
    <property type="molecule type" value="Genomic_DNA"/>
</dbReference>
<keyword evidence="1" id="KW-0472">Membrane</keyword>
<evidence type="ECO:0000313" key="3">
    <source>
        <dbReference type="Proteomes" id="UP000177165"/>
    </source>
</evidence>
<feature type="transmembrane region" description="Helical" evidence="1">
    <location>
        <begin position="262"/>
        <end position="291"/>
    </location>
</feature>
<name>A0A1G2ATI0_9BACT</name>
<keyword evidence="1" id="KW-1133">Transmembrane helix</keyword>
<gene>
    <name evidence="2" type="ORF">A3B74_00595</name>
</gene>
<feature type="transmembrane region" description="Helical" evidence="1">
    <location>
        <begin position="303"/>
        <end position="326"/>
    </location>
</feature>
<feature type="transmembrane region" description="Helical" evidence="1">
    <location>
        <begin position="460"/>
        <end position="479"/>
    </location>
</feature>
<feature type="transmembrane region" description="Helical" evidence="1">
    <location>
        <begin position="386"/>
        <end position="404"/>
    </location>
</feature>